<evidence type="ECO:0000313" key="2">
    <source>
        <dbReference type="Proteomes" id="UP001057402"/>
    </source>
</evidence>
<gene>
    <name evidence="1" type="ORF">MLD38_038050</name>
</gene>
<dbReference type="EMBL" id="CM042891">
    <property type="protein sequence ID" value="KAI4302277.1"/>
    <property type="molecule type" value="Genomic_DNA"/>
</dbReference>
<protein>
    <submittedName>
        <fullName evidence="1">Uncharacterized protein</fullName>
    </submittedName>
</protein>
<accession>A0ACB9KXW9</accession>
<name>A0ACB9KXW9_9MYRT</name>
<evidence type="ECO:0000313" key="1">
    <source>
        <dbReference type="EMBL" id="KAI4302277.1"/>
    </source>
</evidence>
<organism evidence="1 2">
    <name type="scientific">Melastoma candidum</name>
    <dbReference type="NCBI Taxonomy" id="119954"/>
    <lineage>
        <taxon>Eukaryota</taxon>
        <taxon>Viridiplantae</taxon>
        <taxon>Streptophyta</taxon>
        <taxon>Embryophyta</taxon>
        <taxon>Tracheophyta</taxon>
        <taxon>Spermatophyta</taxon>
        <taxon>Magnoliopsida</taxon>
        <taxon>eudicotyledons</taxon>
        <taxon>Gunneridae</taxon>
        <taxon>Pentapetalae</taxon>
        <taxon>rosids</taxon>
        <taxon>malvids</taxon>
        <taxon>Myrtales</taxon>
        <taxon>Melastomataceae</taxon>
        <taxon>Melastomatoideae</taxon>
        <taxon>Melastomateae</taxon>
        <taxon>Melastoma</taxon>
    </lineage>
</organism>
<keyword evidence="2" id="KW-1185">Reference proteome</keyword>
<comment type="caution">
    <text evidence="1">The sequence shown here is derived from an EMBL/GenBank/DDBJ whole genome shotgun (WGS) entry which is preliminary data.</text>
</comment>
<proteinExistence type="predicted"/>
<sequence length="643" mass="71039">MEDSNTMTINFLRARLQSERTVSSTARQRADELAQRVAELEEQLKIVNIQRNKAEKAMGDVLAILETQGITDASEDYYLNSDNDETPRSLKKVNDFTKEEESSEDFSFPEVESSRVSGRSLFIKGRQDSSPSLEKYKEASVRRRSGLSSVGKPSKHRPGKLHRQIRQSEQSSEASDCISNPQQPNDGNDEVYSGEVRTISGGMQPEWLSDNVEFHREAQLLEDETNAATPLHEECNERGKEINMEKALEHQAQLIGQYEAMEEAQREWEEKFTESNNNTLEHCDLGNHSDVTEEAEEPQAIRAPLPVTVPAVEAKSVVGDASVPQTSPEIQHKHSVPVSRSNTGHSVVSLNNQGVSSKIVGVPDQLAATLIPNSKGNHERLDFSNQPPPKTSSTSHGPIYHDAQKDKVADYPHFVAGTMLHRGEVSTNRGESNALVPHGTAGTLAGVLDSLKQARLMLQKQIARVPKSDHGPRRNTTEQSLLKPEPGNNADVPGGLSGLFRPPTDMSLTNTSKGYVPLPGNQSSLAGFYPGDRDVLPAVHPSTRNHYRASNPGSPIDDRLISGQFINAGTRTMSLNPGMSRYQDINAHAHSHYHPYPDAMPGMLSRDRTHRPTPTSGTAPPVSRLDPLMYNENLYTRSPMYRH</sequence>
<dbReference type="Proteomes" id="UP001057402">
    <property type="component" value="Chromosome 12"/>
</dbReference>
<reference evidence="2" key="1">
    <citation type="journal article" date="2023" name="Front. Plant Sci.">
        <title>Chromosomal-level genome assembly of Melastoma candidum provides insights into trichome evolution.</title>
        <authorList>
            <person name="Zhong Y."/>
            <person name="Wu W."/>
            <person name="Sun C."/>
            <person name="Zou P."/>
            <person name="Liu Y."/>
            <person name="Dai S."/>
            <person name="Zhou R."/>
        </authorList>
    </citation>
    <scope>NUCLEOTIDE SEQUENCE [LARGE SCALE GENOMIC DNA]</scope>
</reference>